<feature type="region of interest" description="Disordered" evidence="1">
    <location>
        <begin position="142"/>
        <end position="211"/>
    </location>
</feature>
<feature type="compositionally biased region" description="Polar residues" evidence="1">
    <location>
        <begin position="565"/>
        <end position="584"/>
    </location>
</feature>
<dbReference type="HOGENOM" id="CLU_339199_0_0_1"/>
<dbReference type="STRING" id="599839.J4HZX3"/>
<dbReference type="AlphaFoldDB" id="J4HZX3"/>
<feature type="compositionally biased region" description="Low complexity" evidence="1">
    <location>
        <begin position="361"/>
        <end position="376"/>
    </location>
</feature>
<feature type="compositionally biased region" description="Basic and acidic residues" evidence="1">
    <location>
        <begin position="479"/>
        <end position="488"/>
    </location>
</feature>
<feature type="region of interest" description="Disordered" evidence="1">
    <location>
        <begin position="39"/>
        <end position="110"/>
    </location>
</feature>
<dbReference type="RefSeq" id="XP_012184050.1">
    <property type="nucleotide sequence ID" value="XM_012328660.1"/>
</dbReference>
<feature type="compositionally biased region" description="Polar residues" evidence="1">
    <location>
        <begin position="260"/>
        <end position="282"/>
    </location>
</feature>
<dbReference type="OrthoDB" id="2804635at2759"/>
<keyword evidence="3" id="KW-1185">Reference proteome</keyword>
<feature type="compositionally biased region" description="Polar residues" evidence="1">
    <location>
        <begin position="1"/>
        <end position="17"/>
    </location>
</feature>
<sequence length="804" mass="86181">MSSTAVRSMHSSQQTVSAAHRLPDPVHVAPYLTHLVTHHGQLTLTPPQNAGRIRKAKTKRQDRDRSERAQHSEEPRFTTAVPPTPSRRLQSAPSPARARKQATVPATARRNDPVLDVLDIPVPDYPPPSFQEAISASLPFTLPSPSDTTTNTSNFTPPSSVPSSPTAASLRNVQFPTGDHSIAAQDPQNPSFHCLPTGSTDSGTESDGSSSVELVNMEPLQYGWDTDRSMGVNLQQRVERELIRQQAVEHLRAPSIPRTPKSSIPYSVSSTHHSRRCSQCGSMTPLRSDGAQSPIDSDDERAEDPFDDCVGPFTGEKANRRHKLLDACSAPSSPSSASPTFSNMTAPWASSVTLSLSSVFSSSHKSSPLAPSSSATLKHKESTGLRKLFLSKGKERSPPPSQEQAEDLDSWEVVGTDVTTSEPSASFSPDARASSERERSSPPFPAIVSRAVGRSPQRQVSPYPVNSSPLPPVVLPEKSPLRFPDERTRRVRRPPPPPPPTRGTAPCNRQPPSRQKGERLHSNAQPSDLPAQSAFIASPIAVPVHSRGASPPVSSVAGQAVDASAASNPIPSHPSGSSPLTSPMTAERDLRVSQDMLRPPNRNTMPRRPSPLSCEANLPVSPIEPAPTITPSTPTTPSGHHYAGRPLPRPPNSPSPSVGTLAVPESPLPPVEQHDSSENAAASSSHPPTLNTHDQSAQLTDLDVVVSRLDNQGSDGQNYEDLLLISDIIGSANADPLSPLCRPTSPNTHPFVGRIEIERRRVLKDGRVKIRLSLLGVTVDKCGICLSQFRAEDMAALGPVCQHS</sequence>
<evidence type="ECO:0000313" key="2">
    <source>
        <dbReference type="EMBL" id="CCM04767.1"/>
    </source>
</evidence>
<feature type="region of interest" description="Disordered" evidence="1">
    <location>
        <begin position="1"/>
        <end position="22"/>
    </location>
</feature>
<organism evidence="2 3">
    <name type="scientific">Fibroporia radiculosa</name>
    <dbReference type="NCBI Taxonomy" id="599839"/>
    <lineage>
        <taxon>Eukaryota</taxon>
        <taxon>Fungi</taxon>
        <taxon>Dikarya</taxon>
        <taxon>Basidiomycota</taxon>
        <taxon>Agaricomycotina</taxon>
        <taxon>Agaricomycetes</taxon>
        <taxon>Polyporales</taxon>
        <taxon>Fibroporiaceae</taxon>
        <taxon>Fibroporia</taxon>
    </lineage>
</organism>
<gene>
    <name evidence="2" type="ORF">FIBRA_06957</name>
</gene>
<accession>J4HZX3</accession>
<feature type="compositionally biased region" description="Low complexity" evidence="1">
    <location>
        <begin position="621"/>
        <end position="638"/>
    </location>
</feature>
<feature type="compositionally biased region" description="Low complexity" evidence="1">
    <location>
        <begin position="197"/>
        <end position="211"/>
    </location>
</feature>
<dbReference type="Proteomes" id="UP000006352">
    <property type="component" value="Unassembled WGS sequence"/>
</dbReference>
<feature type="compositionally biased region" description="Polar residues" evidence="1">
    <location>
        <begin position="678"/>
        <end position="694"/>
    </location>
</feature>
<proteinExistence type="predicted"/>
<feature type="compositionally biased region" description="Basic and acidic residues" evidence="1">
    <location>
        <begin position="59"/>
        <end position="76"/>
    </location>
</feature>
<feature type="compositionally biased region" description="Polar residues" evidence="1">
    <location>
        <begin position="417"/>
        <end position="427"/>
    </location>
</feature>
<name>J4HZX3_9APHY</name>
<feature type="compositionally biased region" description="Low complexity" evidence="1">
    <location>
        <begin position="598"/>
        <end position="611"/>
    </location>
</feature>
<dbReference type="GeneID" id="24099678"/>
<evidence type="ECO:0000256" key="1">
    <source>
        <dbReference type="SAM" id="MobiDB-lite"/>
    </source>
</evidence>
<feature type="region of interest" description="Disordered" evidence="1">
    <location>
        <begin position="361"/>
        <end position="694"/>
    </location>
</feature>
<feature type="region of interest" description="Disordered" evidence="1">
    <location>
        <begin position="255"/>
        <end position="303"/>
    </location>
</feature>
<dbReference type="EMBL" id="HE797167">
    <property type="protein sequence ID" value="CCM04767.1"/>
    <property type="molecule type" value="Genomic_DNA"/>
</dbReference>
<evidence type="ECO:0000313" key="3">
    <source>
        <dbReference type="Proteomes" id="UP000006352"/>
    </source>
</evidence>
<feature type="compositionally biased region" description="Low complexity" evidence="1">
    <location>
        <begin position="142"/>
        <end position="166"/>
    </location>
</feature>
<dbReference type="InParanoid" id="J4HZX3"/>
<protein>
    <submittedName>
        <fullName evidence="2">Uncharacterized protein</fullName>
    </submittedName>
</protein>
<reference evidence="2 3" key="1">
    <citation type="journal article" date="2012" name="Appl. Environ. Microbiol.">
        <title>Short-read sequencing for genomic analysis of the brown rot fungus Fibroporia radiculosa.</title>
        <authorList>
            <person name="Tang J.D."/>
            <person name="Perkins A.D."/>
            <person name="Sonstegard T.S."/>
            <person name="Schroeder S.G."/>
            <person name="Burgess S.C."/>
            <person name="Diehl S.V."/>
        </authorList>
    </citation>
    <scope>NUCLEOTIDE SEQUENCE [LARGE SCALE GENOMIC DNA]</scope>
    <source>
        <strain evidence="2 3">TFFH 294</strain>
    </source>
</reference>